<dbReference type="Proteomes" id="UP001164746">
    <property type="component" value="Chromosome 1"/>
</dbReference>
<protein>
    <submittedName>
        <fullName evidence="1">Uncharacterized protein</fullName>
    </submittedName>
</protein>
<reference evidence="1" key="1">
    <citation type="submission" date="2022-11" db="EMBL/GenBank/DDBJ databases">
        <title>Centuries of genome instability and evolution in soft-shell clam transmissible cancer (bioRxiv).</title>
        <authorList>
            <person name="Hart S.F.M."/>
            <person name="Yonemitsu M.A."/>
            <person name="Giersch R.M."/>
            <person name="Beal B.F."/>
            <person name="Arriagada G."/>
            <person name="Davis B.W."/>
            <person name="Ostrander E.A."/>
            <person name="Goff S.P."/>
            <person name="Metzger M.J."/>
        </authorList>
    </citation>
    <scope>NUCLEOTIDE SEQUENCE</scope>
    <source>
        <strain evidence="1">MELC-2E11</strain>
        <tissue evidence="1">Siphon/mantle</tissue>
    </source>
</reference>
<keyword evidence="2" id="KW-1185">Reference proteome</keyword>
<evidence type="ECO:0000313" key="2">
    <source>
        <dbReference type="Proteomes" id="UP001164746"/>
    </source>
</evidence>
<gene>
    <name evidence="1" type="ORF">MAR_007320</name>
</gene>
<proteinExistence type="predicted"/>
<name>A0ABY7DEK3_MYAAR</name>
<sequence length="33" mass="4018">MSQDHRRWTLLELWLPTRLPRVGELRPHFTFGA</sequence>
<dbReference type="EMBL" id="CP111012">
    <property type="protein sequence ID" value="WAQ94849.1"/>
    <property type="molecule type" value="Genomic_DNA"/>
</dbReference>
<evidence type="ECO:0000313" key="1">
    <source>
        <dbReference type="EMBL" id="WAQ94849.1"/>
    </source>
</evidence>
<accession>A0ABY7DEK3</accession>
<organism evidence="1 2">
    <name type="scientific">Mya arenaria</name>
    <name type="common">Soft-shell clam</name>
    <dbReference type="NCBI Taxonomy" id="6604"/>
    <lineage>
        <taxon>Eukaryota</taxon>
        <taxon>Metazoa</taxon>
        <taxon>Spiralia</taxon>
        <taxon>Lophotrochozoa</taxon>
        <taxon>Mollusca</taxon>
        <taxon>Bivalvia</taxon>
        <taxon>Autobranchia</taxon>
        <taxon>Heteroconchia</taxon>
        <taxon>Euheterodonta</taxon>
        <taxon>Imparidentia</taxon>
        <taxon>Neoheterodontei</taxon>
        <taxon>Myida</taxon>
        <taxon>Myoidea</taxon>
        <taxon>Myidae</taxon>
        <taxon>Mya</taxon>
    </lineage>
</organism>